<dbReference type="Proteomes" id="UP000326950">
    <property type="component" value="Unassembled WGS sequence"/>
</dbReference>
<dbReference type="AlphaFoldDB" id="A0A5N6US36"/>
<proteinExistence type="predicted"/>
<protein>
    <submittedName>
        <fullName evidence="1">Uncharacterized protein</fullName>
    </submittedName>
</protein>
<gene>
    <name evidence="1" type="ORF">BDV40DRAFT_313322</name>
</gene>
<reference evidence="1 2" key="1">
    <citation type="submission" date="2019-04" db="EMBL/GenBank/DDBJ databases">
        <title>Friends and foes A comparative genomics study of 23 Aspergillus species from section Flavi.</title>
        <authorList>
            <consortium name="DOE Joint Genome Institute"/>
            <person name="Kjaerbolling I."/>
            <person name="Vesth T."/>
            <person name="Frisvad J.C."/>
            <person name="Nybo J.L."/>
            <person name="Theobald S."/>
            <person name="Kildgaard S."/>
            <person name="Isbrandt T."/>
            <person name="Kuo A."/>
            <person name="Sato A."/>
            <person name="Lyhne E.K."/>
            <person name="Kogle M.E."/>
            <person name="Wiebenga A."/>
            <person name="Kun R.S."/>
            <person name="Lubbers R.J."/>
            <person name="Makela M.R."/>
            <person name="Barry K."/>
            <person name="Chovatia M."/>
            <person name="Clum A."/>
            <person name="Daum C."/>
            <person name="Haridas S."/>
            <person name="He G."/>
            <person name="LaButti K."/>
            <person name="Lipzen A."/>
            <person name="Mondo S."/>
            <person name="Riley R."/>
            <person name="Salamov A."/>
            <person name="Simmons B.A."/>
            <person name="Magnuson J.K."/>
            <person name="Henrissat B."/>
            <person name="Mortensen U.H."/>
            <person name="Larsen T.O."/>
            <person name="Devries R.P."/>
            <person name="Grigoriev I.V."/>
            <person name="Machida M."/>
            <person name="Baker S.E."/>
            <person name="Andersen M.R."/>
        </authorList>
    </citation>
    <scope>NUCLEOTIDE SEQUENCE [LARGE SCALE GENOMIC DNA]</scope>
    <source>
        <strain evidence="1 2">CBS 117626</strain>
    </source>
</reference>
<dbReference type="PANTHER" id="PTHR33112:SF1">
    <property type="entry name" value="HETEROKARYON INCOMPATIBILITY DOMAIN-CONTAINING PROTEIN"/>
    <property type="match status" value="1"/>
</dbReference>
<keyword evidence="2" id="KW-1185">Reference proteome</keyword>
<accession>A0A5N6US36</accession>
<sequence>MCHMLVQPVYLDRKIDPDFTVDLFVFLDIRFLGPKYRVVIDLVVDRGKEWRQIGEKNCLMAKTLSLVNSYRLMRITLTFPSDILRAFSGILHTIFGSEYYFGLPFSGFYVALLWRTKSGQYLPRDEWQQDTFPSWSWAAIQGEVELLYPKFGAITRGKDHFAGPLGLWAVPDADTGKPRIIRYQSGGSSPSVLTRSSTLLSAVVAYKAGCYPGTIHPELETDRTWKQYEELLHKIWPSYHDFFNDALGLLYLNSVQHDILINHISEKFEPTGKAGKAYIYTQSLRVRVVSSHKSCGGYSPGGAMELQTELGGSIGWLLPRTLAHKKLFDLQNPSPGILFDSLALSLGAIRLTGFDGHDITKVCCYDCEGEPMKFQSHPFGSVVDLMIVETRDGVSRRIALGRAFLRIWVNNSPKFQSFILV</sequence>
<dbReference type="PANTHER" id="PTHR33112">
    <property type="entry name" value="DOMAIN PROTEIN, PUTATIVE-RELATED"/>
    <property type="match status" value="1"/>
</dbReference>
<evidence type="ECO:0000313" key="2">
    <source>
        <dbReference type="Proteomes" id="UP000326950"/>
    </source>
</evidence>
<dbReference type="OrthoDB" id="2958217at2759"/>
<dbReference type="EMBL" id="ML738645">
    <property type="protein sequence ID" value="KAE8161243.1"/>
    <property type="molecule type" value="Genomic_DNA"/>
</dbReference>
<evidence type="ECO:0000313" key="1">
    <source>
        <dbReference type="EMBL" id="KAE8161243.1"/>
    </source>
</evidence>
<name>A0A5N6US36_ASPTM</name>
<organism evidence="1 2">
    <name type="scientific">Aspergillus tamarii</name>
    <dbReference type="NCBI Taxonomy" id="41984"/>
    <lineage>
        <taxon>Eukaryota</taxon>
        <taxon>Fungi</taxon>
        <taxon>Dikarya</taxon>
        <taxon>Ascomycota</taxon>
        <taxon>Pezizomycotina</taxon>
        <taxon>Eurotiomycetes</taxon>
        <taxon>Eurotiomycetidae</taxon>
        <taxon>Eurotiales</taxon>
        <taxon>Aspergillaceae</taxon>
        <taxon>Aspergillus</taxon>
        <taxon>Aspergillus subgen. Circumdati</taxon>
    </lineage>
</organism>